<evidence type="ECO:0000313" key="11">
    <source>
        <dbReference type="Proteomes" id="UP000013378"/>
    </source>
</evidence>
<feature type="transmembrane region" description="Helical" evidence="8">
    <location>
        <begin position="12"/>
        <end position="36"/>
    </location>
</feature>
<comment type="caution">
    <text evidence="10">The sequence shown here is derived from an EMBL/GenBank/DDBJ whole genome shotgun (WGS) entry which is preliminary data.</text>
</comment>
<feature type="transmembrane region" description="Helical" evidence="8">
    <location>
        <begin position="48"/>
        <end position="73"/>
    </location>
</feature>
<accession>R1CAI7</accession>
<dbReference type="Proteomes" id="UP000013378">
    <property type="component" value="Unassembled WGS sequence"/>
</dbReference>
<proteinExistence type="predicted"/>
<organism evidence="10 11">
    <name type="scientific">Caldisalinibacter kiritimatiensis</name>
    <dbReference type="NCBI Taxonomy" id="1304284"/>
    <lineage>
        <taxon>Bacteria</taxon>
        <taxon>Bacillati</taxon>
        <taxon>Bacillota</taxon>
        <taxon>Tissierellia</taxon>
        <taxon>Tissierellales</taxon>
        <taxon>Thermohalobacteraceae</taxon>
        <taxon>Caldisalinibacter</taxon>
    </lineage>
</organism>
<keyword evidence="6" id="KW-0051">Antiviral defense</keyword>
<evidence type="ECO:0000256" key="2">
    <source>
        <dbReference type="ARBA" id="ARBA00022475"/>
    </source>
</evidence>
<protein>
    <recommendedName>
        <fullName evidence="9">Pycsar effector protein domain-containing protein</fullName>
    </recommendedName>
</protein>
<keyword evidence="11" id="KW-1185">Reference proteome</keyword>
<dbReference type="PATRIC" id="fig|1304284.3.peg.2547"/>
<dbReference type="EMBL" id="ARZA01000277">
    <property type="protein sequence ID" value="EOC99334.1"/>
    <property type="molecule type" value="Genomic_DNA"/>
</dbReference>
<keyword evidence="4" id="KW-0547">Nucleotide-binding</keyword>
<evidence type="ECO:0000256" key="8">
    <source>
        <dbReference type="SAM" id="Phobius"/>
    </source>
</evidence>
<dbReference type="eggNOG" id="ENOG502ZHHB">
    <property type="taxonomic scope" value="Bacteria"/>
</dbReference>
<evidence type="ECO:0000313" key="10">
    <source>
        <dbReference type="EMBL" id="EOC99334.1"/>
    </source>
</evidence>
<dbReference type="AlphaFoldDB" id="R1CAI7"/>
<feature type="domain" description="Pycsar effector protein" evidence="9">
    <location>
        <begin position="6"/>
        <end position="175"/>
    </location>
</feature>
<dbReference type="InterPro" id="IPR043760">
    <property type="entry name" value="PycTM_dom"/>
</dbReference>
<evidence type="ECO:0000256" key="4">
    <source>
        <dbReference type="ARBA" id="ARBA00022741"/>
    </source>
</evidence>
<keyword evidence="5 8" id="KW-1133">Transmembrane helix</keyword>
<name>R1CAI7_9FIRM</name>
<reference evidence="10 11" key="1">
    <citation type="journal article" date="2015" name="Geomicrobiol. J.">
        <title>Caldisalinibacter kiritimatiensis gen. nov., sp. nov., a moderately thermohalophilic thiosulfate-reducing bacterium from a hypersaline microbial mat.</title>
        <authorList>
            <person name="Ben Hania W."/>
            <person name="Joseph M."/>
            <person name="Fiebig A."/>
            <person name="Bunk B."/>
            <person name="Klenk H.-P."/>
            <person name="Fardeau M.-L."/>
            <person name="Spring S."/>
        </authorList>
    </citation>
    <scope>NUCLEOTIDE SEQUENCE [LARGE SCALE GENOMIC DNA]</scope>
    <source>
        <strain evidence="10 11">L21-TH-D2</strain>
    </source>
</reference>
<evidence type="ECO:0000256" key="6">
    <source>
        <dbReference type="ARBA" id="ARBA00023118"/>
    </source>
</evidence>
<keyword evidence="3 8" id="KW-0812">Transmembrane</keyword>
<evidence type="ECO:0000259" key="9">
    <source>
        <dbReference type="Pfam" id="PF18967"/>
    </source>
</evidence>
<feature type="transmembrane region" description="Helical" evidence="8">
    <location>
        <begin position="153"/>
        <end position="175"/>
    </location>
</feature>
<gene>
    <name evidence="10" type="ORF">L21TH_2592</name>
</gene>
<evidence type="ECO:0000256" key="1">
    <source>
        <dbReference type="ARBA" id="ARBA00004236"/>
    </source>
</evidence>
<comment type="subcellular location">
    <subcellularLocation>
        <location evidence="1">Cell membrane</location>
    </subcellularLocation>
</comment>
<keyword evidence="7 8" id="KW-0472">Membrane</keyword>
<dbReference type="Pfam" id="PF18967">
    <property type="entry name" value="PycTM"/>
    <property type="match status" value="1"/>
</dbReference>
<sequence>MEDKLNSVYNDIYNWLIFAEAKNAALLTLNSSLLFFSFKFINTKVSCIPVLLIYLFIILILISSIICLITFIAKLYQNDFIEKCIINKLGTPSLEDNILYYKDIAKYSIDNYYNTFFKKYNVNNNLNTNEITYLKDLINQIIIISKITYKKYFLFNIAICFTIIPFIVLLFLLILA</sequence>
<evidence type="ECO:0000256" key="3">
    <source>
        <dbReference type="ARBA" id="ARBA00022692"/>
    </source>
</evidence>
<evidence type="ECO:0000256" key="7">
    <source>
        <dbReference type="ARBA" id="ARBA00023136"/>
    </source>
</evidence>
<evidence type="ECO:0000256" key="5">
    <source>
        <dbReference type="ARBA" id="ARBA00022989"/>
    </source>
</evidence>
<keyword evidence="2" id="KW-1003">Cell membrane</keyword>
<dbReference type="RefSeq" id="WP_006317324.1">
    <property type="nucleotide sequence ID" value="NZ_ARZA01000277.1"/>
</dbReference>